<dbReference type="GO" id="GO:0003676">
    <property type="term" value="F:nucleic acid binding"/>
    <property type="evidence" value="ECO:0007669"/>
    <property type="project" value="InterPro"/>
</dbReference>
<evidence type="ECO:0000256" key="2">
    <source>
        <dbReference type="HAMAP-Rule" id="MF_00048"/>
    </source>
</evidence>
<dbReference type="InterPro" id="IPR011335">
    <property type="entry name" value="Restrct_endonuc-II-like"/>
</dbReference>
<sequence length="141" mass="15434">MTEGNMTELLDITLPRVTAPARRDRGKRAYNSGLAAEERAVALYTAAGLRLLESRWRGKSGEIDLILADGEVIVFAEVKQARTHDAAIASLRPAQMRRIHAAGSEYLAYCPKGQLTDVRFDLAVVDAAGRCSIMEGVFSHF</sequence>
<dbReference type="Proteomes" id="UP000244446">
    <property type="component" value="Unassembled WGS sequence"/>
</dbReference>
<keyword evidence="4" id="KW-1185">Reference proteome</keyword>
<evidence type="ECO:0000313" key="3">
    <source>
        <dbReference type="EMBL" id="PVA10097.1"/>
    </source>
</evidence>
<dbReference type="Pfam" id="PF02021">
    <property type="entry name" value="UPF0102"/>
    <property type="match status" value="1"/>
</dbReference>
<evidence type="ECO:0000313" key="4">
    <source>
        <dbReference type="Proteomes" id="UP000244446"/>
    </source>
</evidence>
<gene>
    <name evidence="3" type="ORF">DC366_10620</name>
</gene>
<dbReference type="AlphaFoldDB" id="A0A2T7G6T2"/>
<dbReference type="InterPro" id="IPR011856">
    <property type="entry name" value="tRNA_endonuc-like_dom_sf"/>
</dbReference>
<organism evidence="3 4">
    <name type="scientific">Pelagivirga sediminicola</name>
    <dbReference type="NCBI Taxonomy" id="2170575"/>
    <lineage>
        <taxon>Bacteria</taxon>
        <taxon>Pseudomonadati</taxon>
        <taxon>Pseudomonadota</taxon>
        <taxon>Alphaproteobacteria</taxon>
        <taxon>Rhodobacterales</taxon>
        <taxon>Paracoccaceae</taxon>
        <taxon>Pelagivirga</taxon>
    </lineage>
</organism>
<proteinExistence type="inferred from homology"/>
<dbReference type="EMBL" id="QCYH01000005">
    <property type="protein sequence ID" value="PVA10097.1"/>
    <property type="molecule type" value="Genomic_DNA"/>
</dbReference>
<evidence type="ECO:0000256" key="1">
    <source>
        <dbReference type="ARBA" id="ARBA00006738"/>
    </source>
</evidence>
<accession>A0A2T7G6T2</accession>
<comment type="similarity">
    <text evidence="1 2">Belongs to the UPF0102 family.</text>
</comment>
<dbReference type="GO" id="GO:0016740">
    <property type="term" value="F:transferase activity"/>
    <property type="evidence" value="ECO:0007669"/>
    <property type="project" value="UniProtKB-KW"/>
</dbReference>
<dbReference type="PANTHER" id="PTHR34039">
    <property type="entry name" value="UPF0102 PROTEIN YRAN"/>
    <property type="match status" value="1"/>
</dbReference>
<keyword evidence="3" id="KW-0808">Transferase</keyword>
<comment type="caution">
    <text evidence="3">The sequence shown here is derived from an EMBL/GenBank/DDBJ whole genome shotgun (WGS) entry which is preliminary data.</text>
</comment>
<protein>
    <recommendedName>
        <fullName evidence="2">UPF0102 protein DC366_10620</fullName>
    </recommendedName>
</protein>
<name>A0A2T7G6T2_9RHOB</name>
<dbReference type="InterPro" id="IPR003509">
    <property type="entry name" value="UPF0102_YraN-like"/>
</dbReference>
<dbReference type="SUPFAM" id="SSF52980">
    <property type="entry name" value="Restriction endonuclease-like"/>
    <property type="match status" value="1"/>
</dbReference>
<reference evidence="3 4" key="1">
    <citation type="submission" date="2018-04" db="EMBL/GenBank/DDBJ databases">
        <title>Pelagivirga bohaiensis gen. nov., sp. nov., a bacterium isolated from the Bohai Sea.</title>
        <authorList>
            <person name="Ji X."/>
        </authorList>
    </citation>
    <scope>NUCLEOTIDE SEQUENCE [LARGE SCALE GENOMIC DNA]</scope>
    <source>
        <strain evidence="3 4">BH-SD19</strain>
    </source>
</reference>
<dbReference type="HAMAP" id="MF_00048">
    <property type="entry name" value="UPF0102"/>
    <property type="match status" value="1"/>
</dbReference>
<dbReference type="OrthoDB" id="9812968at2"/>
<dbReference type="PANTHER" id="PTHR34039:SF1">
    <property type="entry name" value="UPF0102 PROTEIN YRAN"/>
    <property type="match status" value="1"/>
</dbReference>
<dbReference type="Gene3D" id="3.40.1350.10">
    <property type="match status" value="1"/>
</dbReference>